<feature type="transmembrane region" description="Helical" evidence="1">
    <location>
        <begin position="286"/>
        <end position="305"/>
    </location>
</feature>
<dbReference type="InterPro" id="IPR007890">
    <property type="entry name" value="CHASE2"/>
</dbReference>
<comment type="caution">
    <text evidence="3">The sequence shown here is derived from an EMBL/GenBank/DDBJ whole genome shotgun (WGS) entry which is preliminary data.</text>
</comment>
<dbReference type="Gene3D" id="3.30.70.1230">
    <property type="entry name" value="Nucleotide cyclase"/>
    <property type="match status" value="1"/>
</dbReference>
<keyword evidence="1" id="KW-0812">Transmembrane</keyword>
<keyword evidence="1" id="KW-1133">Transmembrane helix</keyword>
<dbReference type="EMBL" id="QFFF01000001">
    <property type="protein sequence ID" value="PWG03989.1"/>
    <property type="molecule type" value="Genomic_DNA"/>
</dbReference>
<dbReference type="PANTHER" id="PTHR43081:SF1">
    <property type="entry name" value="ADENYLATE CYCLASE, TERMINAL-DIFFERENTIATION SPECIFIC"/>
    <property type="match status" value="1"/>
</dbReference>
<feature type="transmembrane region" description="Helical" evidence="1">
    <location>
        <begin position="312"/>
        <end position="330"/>
    </location>
</feature>
<dbReference type="CDD" id="cd07302">
    <property type="entry name" value="CHD"/>
    <property type="match status" value="1"/>
</dbReference>
<dbReference type="InterPro" id="IPR050697">
    <property type="entry name" value="Adenylyl/Guanylyl_Cyclase_3/4"/>
</dbReference>
<protein>
    <submittedName>
        <fullName evidence="3">Adenylate/guanylate cyclase domain-containing protein</fullName>
    </submittedName>
</protein>
<dbReference type="Proteomes" id="UP000245916">
    <property type="component" value="Unassembled WGS sequence"/>
</dbReference>
<organism evidence="3 4">
    <name type="scientific">Allosphingosinicella humi</name>
    <dbReference type="NCBI Taxonomy" id="2068657"/>
    <lineage>
        <taxon>Bacteria</taxon>
        <taxon>Pseudomonadati</taxon>
        <taxon>Pseudomonadota</taxon>
        <taxon>Alphaproteobacteria</taxon>
        <taxon>Sphingomonadales</taxon>
        <taxon>Sphingomonadaceae</taxon>
        <taxon>Allosphingosinicella</taxon>
    </lineage>
</organism>
<dbReference type="AlphaFoldDB" id="A0A2U2J6L9"/>
<evidence type="ECO:0000259" key="2">
    <source>
        <dbReference type="PROSITE" id="PS50125"/>
    </source>
</evidence>
<gene>
    <name evidence="3" type="ORF">DF286_11775</name>
</gene>
<evidence type="ECO:0000313" key="3">
    <source>
        <dbReference type="EMBL" id="PWG03989.1"/>
    </source>
</evidence>
<evidence type="ECO:0000256" key="1">
    <source>
        <dbReference type="SAM" id="Phobius"/>
    </source>
</evidence>
<reference evidence="3 4" key="1">
    <citation type="submission" date="2018-05" db="EMBL/GenBank/DDBJ databases">
        <title>Genome of Sphingosinicella humi QZX222.</title>
        <authorList>
            <person name="Qiao Z."/>
            <person name="Wang G."/>
        </authorList>
    </citation>
    <scope>NUCLEOTIDE SEQUENCE [LARGE SCALE GENOMIC DNA]</scope>
    <source>
        <strain evidence="3 4">QZX222</strain>
    </source>
</reference>
<dbReference type="GO" id="GO:0004016">
    <property type="term" value="F:adenylate cyclase activity"/>
    <property type="evidence" value="ECO:0007669"/>
    <property type="project" value="UniProtKB-ARBA"/>
</dbReference>
<dbReference type="GO" id="GO:0035556">
    <property type="term" value="P:intracellular signal transduction"/>
    <property type="evidence" value="ECO:0007669"/>
    <property type="project" value="InterPro"/>
</dbReference>
<dbReference type="Pfam" id="PF00211">
    <property type="entry name" value="Guanylate_cyc"/>
    <property type="match status" value="1"/>
</dbReference>
<dbReference type="InterPro" id="IPR029787">
    <property type="entry name" value="Nucleotide_cyclase"/>
</dbReference>
<feature type="transmembrane region" description="Helical" evidence="1">
    <location>
        <begin position="342"/>
        <end position="363"/>
    </location>
</feature>
<dbReference type="Pfam" id="PF05226">
    <property type="entry name" value="CHASE2"/>
    <property type="match status" value="1"/>
</dbReference>
<dbReference type="PROSITE" id="PS50125">
    <property type="entry name" value="GUANYLATE_CYCLASE_2"/>
    <property type="match status" value="1"/>
</dbReference>
<dbReference type="SMART" id="SM01080">
    <property type="entry name" value="CHASE2"/>
    <property type="match status" value="1"/>
</dbReference>
<feature type="domain" description="Guanylate cyclase" evidence="2">
    <location>
        <begin position="404"/>
        <end position="536"/>
    </location>
</feature>
<evidence type="ECO:0000313" key="4">
    <source>
        <dbReference type="Proteomes" id="UP000245916"/>
    </source>
</evidence>
<keyword evidence="1" id="KW-0472">Membrane</keyword>
<dbReference type="PANTHER" id="PTHR43081">
    <property type="entry name" value="ADENYLATE CYCLASE, TERMINAL-DIFFERENTIATION SPECIFIC-RELATED"/>
    <property type="match status" value="1"/>
</dbReference>
<keyword evidence="4" id="KW-1185">Reference proteome</keyword>
<proteinExistence type="predicted"/>
<name>A0A2U2J6L9_9SPHN</name>
<dbReference type="InterPro" id="IPR001054">
    <property type="entry name" value="A/G_cyclase"/>
</dbReference>
<dbReference type="OrthoDB" id="9789782at2"/>
<sequence>MRLAGMVLFLVLGLLFARYSWDIPLAKDAERALYDIRLLETAERMPQDDRIVMVVYTDETLEALAKRSPLDREMLANALLKIDAMNPKSIGIDILIDQPQAEDPILIDAFRRVETPTWLAFASNATSPDYMKLWQEQFLTGFLDRIGPGAVKPASIMLEPDLEDGVIRSWPRQPDSLPPLLATAMAPIHPEFRDYSRSIAFRLPESLDYPVFSKLPIDLFVTDFADALRPQIEGRHVLIGGDIQDVDDYETPMSRLDGRLTKGVEVHAHLLAQLLDGKLPAAIPGWALWLVAVAVVVAGGLTSLLEMRSWKLAAVLIGQVIFFVSLPFLVQAGNIDTLGLPAFGWAVGWLFAFAAVGTAARAVGSEQRRFAQSTLGKYLPVDIANQILRDPERLALKGEKRQIYAIFTDMEGFTKLSHAITPEQLSTLLNRYLDLLSDTVLKHGGTIDKFVGDAVVAFWGAPIAREDDADRAINAAVAMYEAGQEFARSGGDDIPPLGKTRVGLHRGEAVVGNFGGEGRIQYTALGDGMNTAARLESANKSLKTTILVSSEARRQSTLDLFRPMGRIVLSGRATPVEVWEPAPQMDTTLRQTLTTLWERFDGGDMSALPELEQLAEAHKEDAALANFVYRIREAGPGGHFVLGSK</sequence>
<dbReference type="SUPFAM" id="SSF55073">
    <property type="entry name" value="Nucleotide cyclase"/>
    <property type="match status" value="1"/>
</dbReference>
<accession>A0A2U2J6L9</accession>
<dbReference type="GO" id="GO:0009190">
    <property type="term" value="P:cyclic nucleotide biosynthetic process"/>
    <property type="evidence" value="ECO:0007669"/>
    <property type="project" value="InterPro"/>
</dbReference>
<dbReference type="SMART" id="SM00044">
    <property type="entry name" value="CYCc"/>
    <property type="match status" value="1"/>
</dbReference>